<evidence type="ECO:0000256" key="1">
    <source>
        <dbReference type="ARBA" id="ARBA00006484"/>
    </source>
</evidence>
<keyword evidence="4" id="KW-1185">Reference proteome</keyword>
<comment type="caution">
    <text evidence="3">The sequence shown here is derived from an EMBL/GenBank/DDBJ whole genome shotgun (WGS) entry which is preliminary data.</text>
</comment>
<evidence type="ECO:0000256" key="2">
    <source>
        <dbReference type="ARBA" id="ARBA00023002"/>
    </source>
</evidence>
<dbReference type="InterPro" id="IPR036291">
    <property type="entry name" value="NAD(P)-bd_dom_sf"/>
</dbReference>
<name>A0A0A2DJW9_9CORY</name>
<dbReference type="GO" id="GO:0016491">
    <property type="term" value="F:oxidoreductase activity"/>
    <property type="evidence" value="ECO:0007669"/>
    <property type="project" value="UniProtKB-KW"/>
</dbReference>
<accession>A0A0A2DJW9</accession>
<gene>
    <name evidence="3" type="ORF">MA47_00145</name>
</gene>
<dbReference type="PRINTS" id="PR00081">
    <property type="entry name" value="GDHRDH"/>
</dbReference>
<sequence>MQGQKVAIFGATSEIGGEIALRLASGNHMVLAGRRMEALELLAAKVRQAGATGVDTLFFDATDCPSHGVLLETIESTGAIDVALAMFGVLGDQQRAEEDSDEVEKIIHTDFTAQAVLLTELSSRMKKRGRGTIVAYSSIAGARVRRPNYVYGSAKAGLDGFCQGMQDALRGTGVRLLVVRPGFVIGRMTEGMDPAPMSSTPDVVAQATVDAIADSSQWDVWIPRKLKALAAIMPAVPRAIWRRAPR</sequence>
<dbReference type="Gene3D" id="3.40.50.720">
    <property type="entry name" value="NAD(P)-binding Rossmann-like Domain"/>
    <property type="match status" value="1"/>
</dbReference>
<reference evidence="3 4" key="1">
    <citation type="submission" date="2014-10" db="EMBL/GenBank/DDBJ databases">
        <title>Whole Genome sequence of Corynebacterium auriscanis strain CIP 106629.</title>
        <authorList>
            <person name="Hassan S.S."/>
            <person name="Jamal S.B."/>
            <person name="Tiwari S."/>
            <person name="Oliveira L.D.C."/>
            <person name="Souza F."/>
            <person name="Mariano D.C."/>
            <person name="Almeida S."/>
            <person name="Dorella F."/>
            <person name="Pereira F."/>
            <person name="Carvalho A."/>
            <person name="Leal C.A."/>
            <person name="Soares S.D.C."/>
            <person name="Figueiredo H.C."/>
            <person name="Silva A."/>
            <person name="Azevedo V.A."/>
        </authorList>
    </citation>
    <scope>NUCLEOTIDE SEQUENCE [LARGE SCALE GENOMIC DNA]</scope>
    <source>
        <strain evidence="3 4">CIP 106629</strain>
    </source>
</reference>
<dbReference type="PANTHER" id="PTHR43669:SF6">
    <property type="entry name" value="DECAPRENYLPHOSPHORYL-2-KETO-BETA-D-ERYTHRO-PENTOSE REDUCTASE"/>
    <property type="match status" value="1"/>
</dbReference>
<dbReference type="SUPFAM" id="SSF51735">
    <property type="entry name" value="NAD(P)-binding Rossmann-fold domains"/>
    <property type="match status" value="1"/>
</dbReference>
<dbReference type="InterPro" id="IPR020904">
    <property type="entry name" value="Sc_DH/Rdtase_CS"/>
</dbReference>
<protein>
    <recommendedName>
        <fullName evidence="5">SDR family oxidoreductase</fullName>
    </recommendedName>
</protein>
<evidence type="ECO:0000313" key="4">
    <source>
        <dbReference type="Proteomes" id="UP000030145"/>
    </source>
</evidence>
<proteinExistence type="inferred from homology"/>
<dbReference type="InterPro" id="IPR002347">
    <property type="entry name" value="SDR_fam"/>
</dbReference>
<evidence type="ECO:0000313" key="3">
    <source>
        <dbReference type="EMBL" id="KGM19470.1"/>
    </source>
</evidence>
<dbReference type="CDD" id="cd05233">
    <property type="entry name" value="SDR_c"/>
    <property type="match status" value="1"/>
</dbReference>
<dbReference type="PROSITE" id="PS00061">
    <property type="entry name" value="ADH_SHORT"/>
    <property type="match status" value="1"/>
</dbReference>
<dbReference type="EMBL" id="JRVJ01000001">
    <property type="protein sequence ID" value="KGM19470.1"/>
    <property type="molecule type" value="Genomic_DNA"/>
</dbReference>
<evidence type="ECO:0008006" key="5">
    <source>
        <dbReference type="Google" id="ProtNLM"/>
    </source>
</evidence>
<comment type="similarity">
    <text evidence="1">Belongs to the short-chain dehydrogenases/reductases (SDR) family.</text>
</comment>
<dbReference type="AlphaFoldDB" id="A0A0A2DJW9"/>
<dbReference type="PANTHER" id="PTHR43669">
    <property type="entry name" value="5-KETO-D-GLUCONATE 5-REDUCTASE"/>
    <property type="match status" value="1"/>
</dbReference>
<dbReference type="Proteomes" id="UP000030145">
    <property type="component" value="Unassembled WGS sequence"/>
</dbReference>
<keyword evidence="2" id="KW-0560">Oxidoreductase</keyword>
<organism evidence="3 4">
    <name type="scientific">Corynebacterium auriscanis</name>
    <dbReference type="NCBI Taxonomy" id="99807"/>
    <lineage>
        <taxon>Bacteria</taxon>
        <taxon>Bacillati</taxon>
        <taxon>Actinomycetota</taxon>
        <taxon>Actinomycetes</taxon>
        <taxon>Mycobacteriales</taxon>
        <taxon>Corynebacteriaceae</taxon>
        <taxon>Corynebacterium</taxon>
    </lineage>
</organism>
<dbReference type="Pfam" id="PF00106">
    <property type="entry name" value="adh_short"/>
    <property type="match status" value="1"/>
</dbReference>